<feature type="region of interest" description="Disordered" evidence="1">
    <location>
        <begin position="28"/>
        <end position="59"/>
    </location>
</feature>
<dbReference type="EMBL" id="NXNI01000001">
    <property type="protein sequence ID" value="PCR92086.1"/>
    <property type="molecule type" value="Genomic_DNA"/>
</dbReference>
<keyword evidence="3" id="KW-1185">Reference proteome</keyword>
<sequence length="59" mass="6495">MFLPAHGQALLSSPAFDVEIGVADGRRVTAGRTTSRTDTEKTERNGRFGDRFGRTTARR</sequence>
<comment type="caution">
    <text evidence="2">The sequence shown here is derived from an EMBL/GenBank/DDBJ whole genome shotgun (WGS) entry which is preliminary data.</text>
</comment>
<reference evidence="2 3" key="1">
    <citation type="submission" date="2017-09" db="EMBL/GenBank/DDBJ databases">
        <title>Genome sequences of Natrinema ejinorence JCM 13890T.</title>
        <authorList>
            <person name="Roh S.W."/>
            <person name="Kim Y.B."/>
            <person name="Kim J.Y."/>
        </authorList>
    </citation>
    <scope>NUCLEOTIDE SEQUENCE [LARGE SCALE GENOMIC DNA]</scope>
    <source>
        <strain evidence="2 3">JCM 13890</strain>
    </source>
</reference>
<gene>
    <name evidence="2" type="ORF">CP557_17080</name>
</gene>
<evidence type="ECO:0000313" key="3">
    <source>
        <dbReference type="Proteomes" id="UP000219689"/>
    </source>
</evidence>
<feature type="compositionally biased region" description="Basic and acidic residues" evidence="1">
    <location>
        <begin position="35"/>
        <end position="53"/>
    </location>
</feature>
<evidence type="ECO:0000313" key="2">
    <source>
        <dbReference type="EMBL" id="PCR92086.1"/>
    </source>
</evidence>
<dbReference type="AlphaFoldDB" id="A0A2A5QZ20"/>
<dbReference type="Proteomes" id="UP000219689">
    <property type="component" value="Unassembled WGS sequence"/>
</dbReference>
<name>A0A2A5QZ20_9EURY</name>
<protein>
    <submittedName>
        <fullName evidence="2">Uncharacterized protein</fullName>
    </submittedName>
</protein>
<proteinExistence type="predicted"/>
<accession>A0A2A5QZ20</accession>
<organism evidence="2 3">
    <name type="scientific">Natrinema ejinorense</name>
    <dbReference type="NCBI Taxonomy" id="373386"/>
    <lineage>
        <taxon>Archaea</taxon>
        <taxon>Methanobacteriati</taxon>
        <taxon>Methanobacteriota</taxon>
        <taxon>Stenosarchaea group</taxon>
        <taxon>Halobacteria</taxon>
        <taxon>Halobacteriales</taxon>
        <taxon>Natrialbaceae</taxon>
        <taxon>Natrinema</taxon>
    </lineage>
</organism>
<evidence type="ECO:0000256" key="1">
    <source>
        <dbReference type="SAM" id="MobiDB-lite"/>
    </source>
</evidence>